<dbReference type="EMBL" id="CM031831">
    <property type="protein sequence ID" value="KAG6704979.1"/>
    <property type="molecule type" value="Genomic_DNA"/>
</dbReference>
<accession>A0A922JI01</accession>
<name>A0A922JI01_CARIL</name>
<comment type="caution">
    <text evidence="1">The sequence shown here is derived from an EMBL/GenBank/DDBJ whole genome shotgun (WGS) entry which is preliminary data.</text>
</comment>
<gene>
    <name evidence="1" type="ORF">I3842_07G158800</name>
</gene>
<organism evidence="1 2">
    <name type="scientific">Carya illinoinensis</name>
    <name type="common">Pecan</name>
    <dbReference type="NCBI Taxonomy" id="32201"/>
    <lineage>
        <taxon>Eukaryota</taxon>
        <taxon>Viridiplantae</taxon>
        <taxon>Streptophyta</taxon>
        <taxon>Embryophyta</taxon>
        <taxon>Tracheophyta</taxon>
        <taxon>Spermatophyta</taxon>
        <taxon>Magnoliopsida</taxon>
        <taxon>eudicotyledons</taxon>
        <taxon>Gunneridae</taxon>
        <taxon>Pentapetalae</taxon>
        <taxon>rosids</taxon>
        <taxon>fabids</taxon>
        <taxon>Fagales</taxon>
        <taxon>Juglandaceae</taxon>
        <taxon>Carya</taxon>
    </lineage>
</organism>
<proteinExistence type="predicted"/>
<sequence length="116" mass="13505">MCILVNSRLKVKDYWLNGDWDVDLLHDLVDHTKAAKIVNEVGGNRGGLDLVVWKPNQDGVFTTASAWDVIRVRKVEVTWVEWLWQKHLPKKQLFAYGKQDLIVCLWMIEYVLLVSL</sequence>
<dbReference type="Proteomes" id="UP000811246">
    <property type="component" value="Chromosome 7"/>
</dbReference>
<dbReference type="AlphaFoldDB" id="A0A922JI01"/>
<protein>
    <submittedName>
        <fullName evidence="1">Uncharacterized protein</fullName>
    </submittedName>
</protein>
<evidence type="ECO:0000313" key="1">
    <source>
        <dbReference type="EMBL" id="KAG6704979.1"/>
    </source>
</evidence>
<reference evidence="1" key="1">
    <citation type="submission" date="2021-01" db="EMBL/GenBank/DDBJ databases">
        <authorList>
            <person name="Lovell J.T."/>
            <person name="Bentley N."/>
            <person name="Bhattarai G."/>
            <person name="Jenkins J.W."/>
            <person name="Sreedasyam A."/>
            <person name="Alarcon Y."/>
            <person name="Bock C."/>
            <person name="Boston L."/>
            <person name="Carlson J."/>
            <person name="Cervantes K."/>
            <person name="Clermont K."/>
            <person name="Krom N."/>
            <person name="Kubenka K."/>
            <person name="Mamidi S."/>
            <person name="Mattison C."/>
            <person name="Monteros M."/>
            <person name="Pisani C."/>
            <person name="Plott C."/>
            <person name="Rajasekar S."/>
            <person name="Rhein H.S."/>
            <person name="Rohla C."/>
            <person name="Song M."/>
            <person name="Hilaire R.S."/>
            <person name="Shu S."/>
            <person name="Wells L."/>
            <person name="Wang X."/>
            <person name="Webber J."/>
            <person name="Heerema R.J."/>
            <person name="Klein P."/>
            <person name="Conner P."/>
            <person name="Grauke L."/>
            <person name="Grimwood J."/>
            <person name="Schmutz J."/>
            <person name="Randall J.J."/>
        </authorList>
    </citation>
    <scope>NUCLEOTIDE SEQUENCE</scope>
    <source>
        <tissue evidence="1">Leaf</tissue>
    </source>
</reference>
<evidence type="ECO:0000313" key="2">
    <source>
        <dbReference type="Proteomes" id="UP000811246"/>
    </source>
</evidence>